<dbReference type="PANTHER" id="PTHR43591">
    <property type="entry name" value="METHYLTRANSFERASE"/>
    <property type="match status" value="1"/>
</dbReference>
<evidence type="ECO:0000313" key="2">
    <source>
        <dbReference type="EMBL" id="GAA1772093.1"/>
    </source>
</evidence>
<dbReference type="Gene3D" id="3.40.50.150">
    <property type="entry name" value="Vaccinia Virus protein VP39"/>
    <property type="match status" value="1"/>
</dbReference>
<dbReference type="SUPFAM" id="SSF53335">
    <property type="entry name" value="S-adenosyl-L-methionine-dependent methyltransferases"/>
    <property type="match status" value="1"/>
</dbReference>
<dbReference type="PANTHER" id="PTHR43591:SF24">
    <property type="entry name" value="2-METHOXY-6-POLYPRENYL-1,4-BENZOQUINOL METHYLASE, MITOCHONDRIAL"/>
    <property type="match status" value="1"/>
</dbReference>
<evidence type="ECO:0000259" key="1">
    <source>
        <dbReference type="Pfam" id="PF08241"/>
    </source>
</evidence>
<name>A0ABN2L1W3_9ACTN</name>
<gene>
    <name evidence="2" type="ORF">GCM10009681_49380</name>
</gene>
<comment type="caution">
    <text evidence="2">The sequence shown here is derived from an EMBL/GenBank/DDBJ whole genome shotgun (WGS) entry which is preliminary data.</text>
</comment>
<dbReference type="InterPro" id="IPR013216">
    <property type="entry name" value="Methyltransf_11"/>
</dbReference>
<dbReference type="Pfam" id="PF08241">
    <property type="entry name" value="Methyltransf_11"/>
    <property type="match status" value="1"/>
</dbReference>
<dbReference type="CDD" id="cd02440">
    <property type="entry name" value="AdoMet_MTases"/>
    <property type="match status" value="1"/>
</dbReference>
<dbReference type="InterPro" id="IPR029063">
    <property type="entry name" value="SAM-dependent_MTases_sf"/>
</dbReference>
<dbReference type="Proteomes" id="UP001500655">
    <property type="component" value="Unassembled WGS sequence"/>
</dbReference>
<evidence type="ECO:0000313" key="3">
    <source>
        <dbReference type="Proteomes" id="UP001500655"/>
    </source>
</evidence>
<accession>A0ABN2L1W3</accession>
<dbReference type="EMBL" id="BAAALS010000031">
    <property type="protein sequence ID" value="GAA1772093.1"/>
    <property type="molecule type" value="Genomic_DNA"/>
</dbReference>
<feature type="domain" description="Methyltransferase type 11" evidence="1">
    <location>
        <begin position="143"/>
        <end position="238"/>
    </location>
</feature>
<sequence>MLDQLRELLRSAGKAGVVVDGADAPRRALFTDQLVGAGFVVTDGPQCRVGAPPRDLVVWLRAGGSPHGHEAGADVVIDLRDPAWPVIRRVRDGLAAEDSWYVTESRAFFAIRAVTWDTQFGDDLPAYARGVSAANLPRGGVVLDAGCGTGRALGALRDAVGEEGVVLALDVTPEMLAVAAGRAREARASLLLSDARRLPIADASVDGVFAAGLVNHMPDPVAGLAELARVTRPGGRLALFHPSGRAALAARHRRVLREDDLFAQAPLRAATGRAGWRLDTYDDHDERFLALATRVPAGSP</sequence>
<keyword evidence="3" id="KW-1185">Reference proteome</keyword>
<protein>
    <recommendedName>
        <fullName evidence="1">Methyltransferase type 11 domain-containing protein</fullName>
    </recommendedName>
</protein>
<proteinExistence type="predicted"/>
<reference evidence="2 3" key="1">
    <citation type="journal article" date="2019" name="Int. J. Syst. Evol. Microbiol.">
        <title>The Global Catalogue of Microorganisms (GCM) 10K type strain sequencing project: providing services to taxonomists for standard genome sequencing and annotation.</title>
        <authorList>
            <consortium name="The Broad Institute Genomics Platform"/>
            <consortium name="The Broad Institute Genome Sequencing Center for Infectious Disease"/>
            <person name="Wu L."/>
            <person name="Ma J."/>
        </authorList>
    </citation>
    <scope>NUCLEOTIDE SEQUENCE [LARGE SCALE GENOMIC DNA]</scope>
    <source>
        <strain evidence="2 3">JCM 13249</strain>
    </source>
</reference>
<organism evidence="2 3">
    <name type="scientific">Luedemannella helvata</name>
    <dbReference type="NCBI Taxonomy" id="349315"/>
    <lineage>
        <taxon>Bacteria</taxon>
        <taxon>Bacillati</taxon>
        <taxon>Actinomycetota</taxon>
        <taxon>Actinomycetes</taxon>
        <taxon>Micromonosporales</taxon>
        <taxon>Micromonosporaceae</taxon>
        <taxon>Luedemannella</taxon>
    </lineage>
</organism>